<reference evidence="2" key="1">
    <citation type="journal article" date="2020" name="Fungal Divers.">
        <title>Resolving the Mortierellaceae phylogeny through synthesis of multi-gene phylogenetics and phylogenomics.</title>
        <authorList>
            <person name="Vandepol N."/>
            <person name="Liber J."/>
            <person name="Desiro A."/>
            <person name="Na H."/>
            <person name="Kennedy M."/>
            <person name="Barry K."/>
            <person name="Grigoriev I.V."/>
            <person name="Miller A.N."/>
            <person name="O'Donnell K."/>
            <person name="Stajich J.E."/>
            <person name="Bonito G."/>
        </authorList>
    </citation>
    <scope>NUCLEOTIDE SEQUENCE</scope>
    <source>
        <strain evidence="2">NVP60</strain>
    </source>
</reference>
<accession>A0A9P6R456</accession>
<feature type="compositionally biased region" description="Low complexity" evidence="1">
    <location>
        <begin position="167"/>
        <end position="177"/>
    </location>
</feature>
<feature type="region of interest" description="Disordered" evidence="1">
    <location>
        <begin position="63"/>
        <end position="92"/>
    </location>
</feature>
<evidence type="ECO:0000313" key="3">
    <source>
        <dbReference type="Proteomes" id="UP000823405"/>
    </source>
</evidence>
<dbReference type="EMBL" id="JAAAIN010000907">
    <property type="protein sequence ID" value="KAG0309950.1"/>
    <property type="molecule type" value="Genomic_DNA"/>
</dbReference>
<evidence type="ECO:0000313" key="2">
    <source>
        <dbReference type="EMBL" id="KAG0309950.1"/>
    </source>
</evidence>
<evidence type="ECO:0008006" key="4">
    <source>
        <dbReference type="Google" id="ProtNLM"/>
    </source>
</evidence>
<protein>
    <recommendedName>
        <fullName evidence="4">Retrotransposon gag domain-containing protein</fullName>
    </recommendedName>
</protein>
<proteinExistence type="predicted"/>
<organism evidence="2 3">
    <name type="scientific">Linnemannia gamsii</name>
    <dbReference type="NCBI Taxonomy" id="64522"/>
    <lineage>
        <taxon>Eukaryota</taxon>
        <taxon>Fungi</taxon>
        <taxon>Fungi incertae sedis</taxon>
        <taxon>Mucoromycota</taxon>
        <taxon>Mortierellomycotina</taxon>
        <taxon>Mortierellomycetes</taxon>
        <taxon>Mortierellales</taxon>
        <taxon>Mortierellaceae</taxon>
        <taxon>Linnemannia</taxon>
    </lineage>
</organism>
<gene>
    <name evidence="2" type="ORF">BGZ97_012927</name>
</gene>
<name>A0A9P6R456_9FUNG</name>
<dbReference type="Proteomes" id="UP000823405">
    <property type="component" value="Unassembled WGS sequence"/>
</dbReference>
<dbReference type="OrthoDB" id="2449271at2759"/>
<feature type="compositionally biased region" description="Basic and acidic residues" evidence="1">
    <location>
        <begin position="68"/>
        <end position="92"/>
    </location>
</feature>
<comment type="caution">
    <text evidence="2">The sequence shown here is derived from an EMBL/GenBank/DDBJ whole genome shotgun (WGS) entry which is preliminary data.</text>
</comment>
<evidence type="ECO:0000256" key="1">
    <source>
        <dbReference type="SAM" id="MobiDB-lite"/>
    </source>
</evidence>
<dbReference type="AlphaFoldDB" id="A0A9P6R456"/>
<sequence>MIQFSAAVESLLNQFTEYQTTHAKTFQQQLTATLASSNTTIAASPAKNDTLFAALDTPPLTPLGPSDHLQDDPAKTHAARDTHLTNSDRDFLDTGIDKYGGIDMDTTPQDNSVTIRQESASVRVDAMTIDGAKYTQYSPSQSSDNLRSISSGGYYYASTSESREHSSSPSTSKSTYSYRDHNSLPPPKSSTSTKPTQDREEASSHSPAPACGTLNEITPLKRKYNADISFPLPDFIKQLEEVFDCYPAVFKFRKDRNRVQYALRSMSKHVSRYFEPFLNKSISDNRNCLTRYSTLKKILQENFGTMPSSTAKIEARSRLSNLKQTGTMHNYITTIRDLATIDRWSETTILNAFKKGISPEVLRHIGDIDQIQSLSQLQVTAARAYSSYRNLPEVQKQYQLAKHSSSA</sequence>
<keyword evidence="3" id="KW-1185">Reference proteome</keyword>
<feature type="region of interest" description="Disordered" evidence="1">
    <location>
        <begin position="159"/>
        <end position="214"/>
    </location>
</feature>